<name>A0A1M6CIZ9_9FLAO</name>
<sequence length="152" mass="17646">MNTQKEVKLSSNWTSFGLYAAGIFTLFLLAIGLFAVIEYEFNERMLLGGVLLLLLVVLVIYQFLYACDARIVGDKIVLKKKFRRAKSYSFDKIGYPDSFQLKKTKYITVEMKNDDGTFETYLIINTRSFLFPENKDAERVLINLRNIARMQK</sequence>
<dbReference type="OrthoDB" id="1432021at2"/>
<feature type="transmembrane region" description="Helical" evidence="1">
    <location>
        <begin position="46"/>
        <end position="65"/>
    </location>
</feature>
<proteinExistence type="predicted"/>
<gene>
    <name evidence="2" type="ORF">SAMN04488508_102141</name>
</gene>
<evidence type="ECO:0000313" key="2">
    <source>
        <dbReference type="EMBL" id="SHI61002.1"/>
    </source>
</evidence>
<protein>
    <submittedName>
        <fullName evidence="2">Uncharacterized protein</fullName>
    </submittedName>
</protein>
<dbReference type="EMBL" id="FQYP01000002">
    <property type="protein sequence ID" value="SHI61002.1"/>
    <property type="molecule type" value="Genomic_DNA"/>
</dbReference>
<dbReference type="Proteomes" id="UP000184432">
    <property type="component" value="Unassembled WGS sequence"/>
</dbReference>
<accession>A0A1M6CIZ9</accession>
<dbReference type="RefSeq" id="WP_073314728.1">
    <property type="nucleotide sequence ID" value="NZ_FQYP01000002.1"/>
</dbReference>
<keyword evidence="1" id="KW-0472">Membrane</keyword>
<reference evidence="3" key="1">
    <citation type="submission" date="2016-11" db="EMBL/GenBank/DDBJ databases">
        <authorList>
            <person name="Varghese N."/>
            <person name="Submissions S."/>
        </authorList>
    </citation>
    <scope>NUCLEOTIDE SEQUENCE [LARGE SCALE GENOMIC DNA]</scope>
    <source>
        <strain evidence="3">DSM 22623</strain>
    </source>
</reference>
<dbReference type="AlphaFoldDB" id="A0A1M6CIZ9"/>
<keyword evidence="1" id="KW-1133">Transmembrane helix</keyword>
<evidence type="ECO:0000313" key="3">
    <source>
        <dbReference type="Proteomes" id="UP000184432"/>
    </source>
</evidence>
<evidence type="ECO:0000256" key="1">
    <source>
        <dbReference type="SAM" id="Phobius"/>
    </source>
</evidence>
<organism evidence="2 3">
    <name type="scientific">Aquimarina spongiae</name>
    <dbReference type="NCBI Taxonomy" id="570521"/>
    <lineage>
        <taxon>Bacteria</taxon>
        <taxon>Pseudomonadati</taxon>
        <taxon>Bacteroidota</taxon>
        <taxon>Flavobacteriia</taxon>
        <taxon>Flavobacteriales</taxon>
        <taxon>Flavobacteriaceae</taxon>
        <taxon>Aquimarina</taxon>
    </lineage>
</organism>
<keyword evidence="1" id="KW-0812">Transmembrane</keyword>
<feature type="transmembrane region" description="Helical" evidence="1">
    <location>
        <begin position="16"/>
        <end position="37"/>
    </location>
</feature>
<keyword evidence="3" id="KW-1185">Reference proteome</keyword>